<organism evidence="10 11">
    <name type="scientific">Desulfocurvibacter africanus subsp. africanus str. Walvis Bay</name>
    <dbReference type="NCBI Taxonomy" id="690850"/>
    <lineage>
        <taxon>Bacteria</taxon>
        <taxon>Pseudomonadati</taxon>
        <taxon>Thermodesulfobacteriota</taxon>
        <taxon>Desulfovibrionia</taxon>
        <taxon>Desulfovibrionales</taxon>
        <taxon>Desulfovibrionaceae</taxon>
        <taxon>Desulfocurvibacter</taxon>
    </lineage>
</organism>
<feature type="binding site" evidence="7">
    <location>
        <begin position="335"/>
        <end position="342"/>
    </location>
    <ligand>
        <name>ATP</name>
        <dbReference type="ChEBI" id="CHEBI:30616"/>
    </ligand>
</feature>
<dbReference type="GO" id="GO:0072344">
    <property type="term" value="P:rescue of stalled ribosome"/>
    <property type="evidence" value="ECO:0007669"/>
    <property type="project" value="UniProtKB-UniRule"/>
</dbReference>
<keyword evidence="7" id="KW-0255">Endonuclease</keyword>
<dbReference type="eggNOG" id="COG1193">
    <property type="taxonomic scope" value="Bacteria"/>
</dbReference>
<evidence type="ECO:0000313" key="11">
    <source>
        <dbReference type="Proteomes" id="UP000007844"/>
    </source>
</evidence>
<dbReference type="GO" id="GO:0140664">
    <property type="term" value="F:ATP-dependent DNA damage sensor activity"/>
    <property type="evidence" value="ECO:0007669"/>
    <property type="project" value="InterPro"/>
</dbReference>
<dbReference type="STRING" id="690850.Desaf_3102"/>
<dbReference type="PANTHER" id="PTHR48466:SF2">
    <property type="entry name" value="OS10G0509000 PROTEIN"/>
    <property type="match status" value="1"/>
</dbReference>
<dbReference type="PANTHER" id="PTHR48466">
    <property type="entry name" value="OS10G0509000 PROTEIN-RELATED"/>
    <property type="match status" value="1"/>
</dbReference>
<dbReference type="PROSITE" id="PS00486">
    <property type="entry name" value="DNA_MISMATCH_REPAIR_2"/>
    <property type="match status" value="1"/>
</dbReference>
<keyword evidence="11" id="KW-1185">Reference proteome</keyword>
<dbReference type="InterPro" id="IPR005747">
    <property type="entry name" value="MutS2"/>
</dbReference>
<keyword evidence="2 7" id="KW-0547">Nucleotide-binding</keyword>
<dbReference type="SMART" id="SM00533">
    <property type="entry name" value="MUTSd"/>
    <property type="match status" value="1"/>
</dbReference>
<dbReference type="SUPFAM" id="SSF52540">
    <property type="entry name" value="P-loop containing nucleoside triphosphate hydrolases"/>
    <property type="match status" value="1"/>
</dbReference>
<dbReference type="SMART" id="SM00534">
    <property type="entry name" value="MUTSac"/>
    <property type="match status" value="1"/>
</dbReference>
<dbReference type="Pfam" id="PF00488">
    <property type="entry name" value="MutS_V"/>
    <property type="match status" value="1"/>
</dbReference>
<dbReference type="NCBIfam" id="TIGR01069">
    <property type="entry name" value="mutS2"/>
    <property type="match status" value="1"/>
</dbReference>
<keyword evidence="3 7" id="KW-0378">Hydrolase</keyword>
<evidence type="ECO:0000256" key="2">
    <source>
        <dbReference type="ARBA" id="ARBA00022741"/>
    </source>
</evidence>
<keyword evidence="6 7" id="KW-0238">DNA-binding</keyword>
<evidence type="ECO:0000259" key="9">
    <source>
        <dbReference type="PROSITE" id="PS50828"/>
    </source>
</evidence>
<reference evidence="10 11" key="1">
    <citation type="journal article" date="2011" name="J. Bacteriol.">
        <title>Genome sequence of the mercury-methylating and pleomorphic Desulfovibrio africanus Strain Walvis Bay.</title>
        <authorList>
            <person name="Brown S.D."/>
            <person name="Wall J.D."/>
            <person name="Kucken A.M."/>
            <person name="Gilmour C.C."/>
            <person name="Podar M."/>
            <person name="Brandt C.C."/>
            <person name="Teshima H."/>
            <person name="Detter J.C."/>
            <person name="Han C.S."/>
            <person name="Land M.L."/>
            <person name="Lucas S."/>
            <person name="Han J."/>
            <person name="Pennacchio L."/>
            <person name="Nolan M."/>
            <person name="Pitluck S."/>
            <person name="Woyke T."/>
            <person name="Goodwin L."/>
            <person name="Palumbo A.V."/>
            <person name="Elias D.A."/>
        </authorList>
    </citation>
    <scope>NUCLEOTIDE SEQUENCE [LARGE SCALE GENOMIC DNA]</scope>
    <source>
        <strain evidence="10 11">Walvis Bay</strain>
    </source>
</reference>
<keyword evidence="1 7" id="KW-0699">rRNA-binding</keyword>
<dbReference type="InterPro" id="IPR027417">
    <property type="entry name" value="P-loop_NTPase"/>
</dbReference>
<evidence type="ECO:0000256" key="5">
    <source>
        <dbReference type="ARBA" id="ARBA00022884"/>
    </source>
</evidence>
<sequence length="767" mass="85218">MESRTLQLLEFPKVLDHLARFAHSVPGQNACLAIGPVADAQSQAELAELLDQFIAFRRESGFALAGFEDLGGLLAFAKGAESILDLDACFALAETLGLARSAREAVRGYSERPWAQLLGLALGCPWPELTWAGLKRCMGADGRLKDESSPELFTVRQEIRRINQTCTKKVKDFLQKENLSAFLQDDFMTVSSDRYVLPLKTNFKGRLQGIIHDYSQTGETCYFEPMFLVDLNNELQGLRREEREAERAVLRMLTDLVRREMDAVQGVFRFLVQFDVLQAKYALAEALGGRPLRADQGKGLHLRNARHPLLVLGGDPVVPIDISLTGDEYALIVSGGNAGGKTVCLKTLGLLSAMVLAGLPVSVDEGSVMPFWEKIFAFLGDEQSIEAHLSTFTAQIRSLASIWERIDECTLIILDEFGAGTDPAQGAALAQAVVDSLMERKARVAVATHFPALKVYGMSREGVRSASVLFDPKSKKPLYKLAYDQVGTSLALDVAREHGLPAEIVSRAEQYLLLEGQDTSRLMDRLNTVAVEKEKELEALRRERRILVEKESRLKERFEQERRKLLQNVQTESQRIVREWQEGKVSRKKVQQDLAELRRQLAAPEAGLEERELTFEDIQPGMSVHYAVWNKRGTVLEKDTRRRQVKIDLSGVSLWADAKDITVAAQAGRGASSPVRQTPSELAAEPGFTLSLDLRGQRSDVAIGELSRFLDQAVLRGAKGVEVIHGRGTGALRKEVHEFLRRFPVVQSFRLASEEEGGDGKTLVEIK</sequence>
<dbReference type="InterPro" id="IPR036063">
    <property type="entry name" value="Smr_dom_sf"/>
</dbReference>
<keyword evidence="8" id="KW-0175">Coiled coil</keyword>
<keyword evidence="5 7" id="KW-0694">RNA-binding</keyword>
<gene>
    <name evidence="7" type="primary">mutS2</name>
    <name evidence="7" type="synonym">rqcU</name>
    <name evidence="10" type="ORF">Desaf_3102</name>
</gene>
<evidence type="ECO:0000256" key="4">
    <source>
        <dbReference type="ARBA" id="ARBA00022840"/>
    </source>
</evidence>
<dbReference type="Proteomes" id="UP000007844">
    <property type="component" value="Chromosome"/>
</dbReference>
<dbReference type="InterPro" id="IPR000432">
    <property type="entry name" value="DNA_mismatch_repair_MutS_C"/>
</dbReference>
<comment type="function">
    <text evidence="7">Endonuclease that is involved in the suppression of homologous recombination and thus may have a key role in the control of bacterial genetic diversity.</text>
</comment>
<proteinExistence type="inferred from homology"/>
<dbReference type="Gene3D" id="3.40.50.300">
    <property type="entry name" value="P-loop containing nucleotide triphosphate hydrolases"/>
    <property type="match status" value="1"/>
</dbReference>
<dbReference type="EC" id="3.6.4.-" evidence="7"/>
<feature type="coiled-coil region" evidence="8">
    <location>
        <begin position="523"/>
        <end position="575"/>
    </location>
</feature>
<dbReference type="RefSeq" id="WP_014261042.1">
    <property type="nucleotide sequence ID" value="NC_016629.1"/>
</dbReference>
<dbReference type="EC" id="3.1.-.-" evidence="7"/>
<comment type="subunit">
    <text evidence="7">Homodimer. Binds to stalled ribosomes, contacting rRNA.</text>
</comment>
<evidence type="ECO:0000256" key="7">
    <source>
        <dbReference type="HAMAP-Rule" id="MF_00092"/>
    </source>
</evidence>
<dbReference type="InterPro" id="IPR007696">
    <property type="entry name" value="DNA_mismatch_repair_MutS_core"/>
</dbReference>
<dbReference type="GO" id="GO:0030983">
    <property type="term" value="F:mismatched DNA binding"/>
    <property type="evidence" value="ECO:0007669"/>
    <property type="project" value="InterPro"/>
</dbReference>
<keyword evidence="4 7" id="KW-0067">ATP-binding</keyword>
<name>F3Z2Z1_DESAF</name>
<dbReference type="EMBL" id="CP003221">
    <property type="protein sequence ID" value="EGJ51399.1"/>
    <property type="molecule type" value="Genomic_DNA"/>
</dbReference>
<dbReference type="SUPFAM" id="SSF160443">
    <property type="entry name" value="SMR domain-like"/>
    <property type="match status" value="1"/>
</dbReference>
<evidence type="ECO:0000256" key="8">
    <source>
        <dbReference type="SAM" id="Coils"/>
    </source>
</evidence>
<dbReference type="KEGG" id="daf:Desaf_3102"/>
<dbReference type="Gene3D" id="3.30.1370.110">
    <property type="match status" value="1"/>
</dbReference>
<keyword evidence="7" id="KW-0540">Nuclease</keyword>
<dbReference type="PIRSF" id="PIRSF005814">
    <property type="entry name" value="MutS_YshD"/>
    <property type="match status" value="1"/>
</dbReference>
<dbReference type="GO" id="GO:0005524">
    <property type="term" value="F:ATP binding"/>
    <property type="evidence" value="ECO:0007669"/>
    <property type="project" value="UniProtKB-UniRule"/>
</dbReference>
<protein>
    <recommendedName>
        <fullName evidence="7">Endonuclease MutS2</fullName>
        <ecNumber evidence="7">3.1.-.-</ecNumber>
    </recommendedName>
    <alternativeName>
        <fullName evidence="7">Ribosome-associated protein quality control-upstream factor</fullName>
        <shortName evidence="7">RQC-upstream factor</shortName>
        <shortName evidence="7">RqcU</shortName>
        <ecNumber evidence="7">3.6.4.-</ecNumber>
    </alternativeName>
</protein>
<dbReference type="GO" id="GO:0006298">
    <property type="term" value="P:mismatch repair"/>
    <property type="evidence" value="ECO:0007669"/>
    <property type="project" value="InterPro"/>
</dbReference>
<dbReference type="GO" id="GO:0019843">
    <property type="term" value="F:rRNA binding"/>
    <property type="evidence" value="ECO:0007669"/>
    <property type="project" value="UniProtKB-UniRule"/>
</dbReference>
<evidence type="ECO:0000256" key="3">
    <source>
        <dbReference type="ARBA" id="ARBA00022801"/>
    </source>
</evidence>
<evidence type="ECO:0000256" key="1">
    <source>
        <dbReference type="ARBA" id="ARBA00022730"/>
    </source>
</evidence>
<dbReference type="AlphaFoldDB" id="F3Z2Z1"/>
<evidence type="ECO:0000256" key="6">
    <source>
        <dbReference type="ARBA" id="ARBA00023125"/>
    </source>
</evidence>
<dbReference type="HAMAP" id="MF_00092">
    <property type="entry name" value="MutS2"/>
    <property type="match status" value="1"/>
</dbReference>
<feature type="domain" description="Smr" evidence="9">
    <location>
        <begin position="692"/>
        <end position="767"/>
    </location>
</feature>
<dbReference type="SMART" id="SM00463">
    <property type="entry name" value="SMR"/>
    <property type="match status" value="1"/>
</dbReference>
<dbReference type="InterPro" id="IPR036187">
    <property type="entry name" value="DNA_mismatch_repair_MutS_sf"/>
</dbReference>
<comment type="function">
    <text evidence="7">Acts as a ribosome collision sensor, splitting the ribosome into its 2 subunits. Detects stalled/collided 70S ribosomes which it binds and splits by an ATP-hydrolysis driven conformational change. Acts upstream of the ribosome quality control system (RQC), a ribosome-associated complex that mediates the extraction of incompletely synthesized nascent chains from stalled ribosomes and their subsequent degradation. Probably generates substrates for RQC.</text>
</comment>
<dbReference type="Pfam" id="PF01713">
    <property type="entry name" value="Smr"/>
    <property type="match status" value="1"/>
</dbReference>
<dbReference type="PROSITE" id="PS50828">
    <property type="entry name" value="SMR"/>
    <property type="match status" value="1"/>
</dbReference>
<evidence type="ECO:0000313" key="10">
    <source>
        <dbReference type="EMBL" id="EGJ51399.1"/>
    </source>
</evidence>
<dbReference type="InterPro" id="IPR045076">
    <property type="entry name" value="MutS"/>
</dbReference>
<dbReference type="InterPro" id="IPR002625">
    <property type="entry name" value="Smr_dom"/>
</dbReference>
<dbReference type="GO" id="GO:0043023">
    <property type="term" value="F:ribosomal large subunit binding"/>
    <property type="evidence" value="ECO:0007669"/>
    <property type="project" value="UniProtKB-UniRule"/>
</dbReference>
<dbReference type="GO" id="GO:0016887">
    <property type="term" value="F:ATP hydrolysis activity"/>
    <property type="evidence" value="ECO:0007669"/>
    <property type="project" value="InterPro"/>
</dbReference>
<comment type="similarity">
    <text evidence="7">Belongs to the DNA mismatch repair MutS family. MutS2 subfamily.</text>
</comment>
<dbReference type="GO" id="GO:0004519">
    <property type="term" value="F:endonuclease activity"/>
    <property type="evidence" value="ECO:0007669"/>
    <property type="project" value="UniProtKB-UniRule"/>
</dbReference>
<dbReference type="GO" id="GO:0045910">
    <property type="term" value="P:negative regulation of DNA recombination"/>
    <property type="evidence" value="ECO:0007669"/>
    <property type="project" value="InterPro"/>
</dbReference>
<dbReference type="HOGENOM" id="CLU_011252_2_1_7"/>
<accession>F3Z2Z1</accession>
<dbReference type="SUPFAM" id="SSF48334">
    <property type="entry name" value="DNA repair protein MutS, domain III"/>
    <property type="match status" value="1"/>
</dbReference>